<dbReference type="InterPro" id="IPR052930">
    <property type="entry name" value="TA_antitoxin_MntA"/>
</dbReference>
<dbReference type="NCBIfam" id="NF047752">
    <property type="entry name" value="MntA_antitoxin"/>
    <property type="match status" value="1"/>
</dbReference>
<dbReference type="InterPro" id="IPR041633">
    <property type="entry name" value="Polbeta"/>
</dbReference>
<name>A0A1V1PG16_9BACT</name>
<organism evidence="2 3">
    <name type="scientific">Candidatus Magnetoglobus multicellularis str. Araruama</name>
    <dbReference type="NCBI Taxonomy" id="890399"/>
    <lineage>
        <taxon>Bacteria</taxon>
        <taxon>Pseudomonadati</taxon>
        <taxon>Thermodesulfobacteriota</taxon>
        <taxon>Desulfobacteria</taxon>
        <taxon>Desulfobacterales</taxon>
        <taxon>Desulfobacteraceae</taxon>
        <taxon>Candidatus Magnetoglobus</taxon>
    </lineage>
</organism>
<reference evidence="3" key="1">
    <citation type="submission" date="2012-11" db="EMBL/GenBank/DDBJ databases">
        <authorList>
            <person name="Lucero-Rivera Y.E."/>
            <person name="Tovar-Ramirez D."/>
        </authorList>
    </citation>
    <scope>NUCLEOTIDE SEQUENCE [LARGE SCALE GENOMIC DNA]</scope>
    <source>
        <strain evidence="3">Araruama</strain>
    </source>
</reference>
<dbReference type="EMBL" id="ATBP01000035">
    <property type="protein sequence ID" value="ETR73862.1"/>
    <property type="molecule type" value="Genomic_DNA"/>
</dbReference>
<accession>A0A1V1PG16</accession>
<dbReference type="AlphaFoldDB" id="A0A1V1PG16"/>
<dbReference type="PANTHER" id="PTHR43852:SF3">
    <property type="entry name" value="NUCLEOTIDYLTRANSFERASE"/>
    <property type="match status" value="1"/>
</dbReference>
<dbReference type="PANTHER" id="PTHR43852">
    <property type="entry name" value="NUCLEOTIDYLTRANSFERASE"/>
    <property type="match status" value="1"/>
</dbReference>
<protein>
    <submittedName>
        <fullName evidence="2">DNA polymerase, beta-like region</fullName>
    </submittedName>
</protein>
<feature type="domain" description="Polymerase beta nucleotidyltransferase" evidence="1">
    <location>
        <begin position="19"/>
        <end position="105"/>
    </location>
</feature>
<dbReference type="Proteomes" id="UP000189670">
    <property type="component" value="Unassembled WGS sequence"/>
</dbReference>
<dbReference type="Gene3D" id="3.30.460.10">
    <property type="entry name" value="Beta Polymerase, domain 2"/>
    <property type="match status" value="1"/>
</dbReference>
<dbReference type="InterPro" id="IPR043519">
    <property type="entry name" value="NT_sf"/>
</dbReference>
<evidence type="ECO:0000313" key="2">
    <source>
        <dbReference type="EMBL" id="ETR73862.1"/>
    </source>
</evidence>
<evidence type="ECO:0000313" key="3">
    <source>
        <dbReference type="Proteomes" id="UP000189670"/>
    </source>
</evidence>
<dbReference type="CDD" id="cd05403">
    <property type="entry name" value="NT_KNTase_like"/>
    <property type="match status" value="1"/>
</dbReference>
<dbReference type="SUPFAM" id="SSF81301">
    <property type="entry name" value="Nucleotidyltransferase"/>
    <property type="match status" value="1"/>
</dbReference>
<sequence>MNTIKTQIIDIIKNQTHLIQKNYSWIHVLYLFGSYAKGAAKPDSDIDIAIFIDNKTYDFMDDLQFSVFMEEKCNRPVEILVMQRVSPIVQHEVLKTGIRLYERDAQKRSQLELQSFRYYLDAKFYLDKRMNLR</sequence>
<evidence type="ECO:0000259" key="1">
    <source>
        <dbReference type="Pfam" id="PF18765"/>
    </source>
</evidence>
<comment type="caution">
    <text evidence="2">The sequence shown here is derived from an EMBL/GenBank/DDBJ whole genome shotgun (WGS) entry which is preliminary data.</text>
</comment>
<proteinExistence type="predicted"/>
<dbReference type="Pfam" id="PF18765">
    <property type="entry name" value="Polbeta"/>
    <property type="match status" value="1"/>
</dbReference>
<gene>
    <name evidence="2" type="ORF">OMM_06683</name>
</gene>